<dbReference type="InterPro" id="IPR000600">
    <property type="entry name" value="ROK"/>
</dbReference>
<keyword evidence="3" id="KW-1185">Reference proteome</keyword>
<dbReference type="EMBL" id="CP002955">
    <property type="protein sequence ID" value="AEL24131.1"/>
    <property type="molecule type" value="Genomic_DNA"/>
</dbReference>
<dbReference type="Pfam" id="PF00480">
    <property type="entry name" value="ROK"/>
    <property type="match status" value="2"/>
</dbReference>
<dbReference type="eggNOG" id="COG1940">
    <property type="taxonomic scope" value="Bacteria"/>
</dbReference>
<proteinExistence type="inferred from homology"/>
<sequence length="311" mass="33865">MVIRDNLKFGSKMKVNNMVLGLDIGGTKISSGLFRNGSLTESMEIKTPAKSPKEEILETISQQVEAYRHFNFKAIGIGIPGLVDPTNGIIYNLANIPSFHNVNLKKYLEDRFGVPVAINNDANCFALGEYKFGASNIHKHVIGITLGTGIGTGIIANGHLYTGKLCGAGEWGAIPYLDGTFEDYCGSKFFKEKHHISAKKLAKKASEGDPEAVNIFYDFGKHIGALIYRLMLTFAPEAIVLGGSIRKAFPYFEKGMQEVIDAFPYLPISENLKVYVSGSNDSAILGAISLVEENKYLVNMGNSVDVTNPTV</sequence>
<dbReference type="PANTHER" id="PTHR18964:SF149">
    <property type="entry name" value="BIFUNCTIONAL UDP-N-ACETYLGLUCOSAMINE 2-EPIMERASE_N-ACETYLMANNOSAMINE KINASE"/>
    <property type="match status" value="1"/>
</dbReference>
<evidence type="ECO:0000313" key="3">
    <source>
        <dbReference type="Proteomes" id="UP000001635"/>
    </source>
</evidence>
<dbReference type="PANTHER" id="PTHR18964">
    <property type="entry name" value="ROK (REPRESSOR, ORF, KINASE) FAMILY"/>
    <property type="match status" value="1"/>
</dbReference>
<accession>G0IUD6</accession>
<organism evidence="2 3">
    <name type="scientific">Cyclobacterium marinum (strain ATCC 25205 / DSM 745 / LMG 13164 / NCIMB 1802)</name>
    <name type="common">Flectobacillus marinus</name>
    <dbReference type="NCBI Taxonomy" id="880070"/>
    <lineage>
        <taxon>Bacteria</taxon>
        <taxon>Pseudomonadati</taxon>
        <taxon>Bacteroidota</taxon>
        <taxon>Cytophagia</taxon>
        <taxon>Cytophagales</taxon>
        <taxon>Cyclobacteriaceae</taxon>
        <taxon>Cyclobacterium</taxon>
    </lineage>
</organism>
<dbReference type="AlphaFoldDB" id="G0IUD6"/>
<dbReference type="SUPFAM" id="SSF53067">
    <property type="entry name" value="Actin-like ATPase domain"/>
    <property type="match status" value="1"/>
</dbReference>
<dbReference type="Proteomes" id="UP000001635">
    <property type="component" value="Chromosome"/>
</dbReference>
<name>G0IUD6_CYCMS</name>
<dbReference type="HOGENOM" id="CLU_036604_0_2_10"/>
<evidence type="ECO:0000256" key="1">
    <source>
        <dbReference type="ARBA" id="ARBA00006479"/>
    </source>
</evidence>
<reference evidence="3" key="1">
    <citation type="submission" date="2011-07" db="EMBL/GenBank/DDBJ databases">
        <title>The complete genome of Cyclobacterium marinum DSM 745.</title>
        <authorList>
            <person name="Lucas S."/>
            <person name="Han J."/>
            <person name="Lapidus A."/>
            <person name="Bruce D."/>
            <person name="Goodwin L."/>
            <person name="Pitluck S."/>
            <person name="Peters L."/>
            <person name="Kyrpides N."/>
            <person name="Mavromatis K."/>
            <person name="Ivanova N."/>
            <person name="Ovchinnikova G."/>
            <person name="Chertkov O."/>
            <person name="Detter J.C."/>
            <person name="Tapia R."/>
            <person name="Han C."/>
            <person name="Land M."/>
            <person name="Hauser L."/>
            <person name="Markowitz V."/>
            <person name="Cheng J.-F."/>
            <person name="Hugenholtz P."/>
            <person name="Woyke T."/>
            <person name="Wu D."/>
            <person name="Tindall B."/>
            <person name="Schuetze A."/>
            <person name="Brambilla E."/>
            <person name="Klenk H.-P."/>
            <person name="Eisen J.A."/>
        </authorList>
    </citation>
    <scope>NUCLEOTIDE SEQUENCE [LARGE SCALE GENOMIC DNA]</scope>
    <source>
        <strain evidence="3">ATCC 25205 / DSM 745 / LMG 13164 / NCIMB 1802</strain>
    </source>
</reference>
<evidence type="ECO:0000313" key="2">
    <source>
        <dbReference type="EMBL" id="AEL24131.1"/>
    </source>
</evidence>
<dbReference type="Gene3D" id="3.30.420.40">
    <property type="match status" value="2"/>
</dbReference>
<protein>
    <submittedName>
        <fullName evidence="2">ROK family protein</fullName>
    </submittedName>
</protein>
<gene>
    <name evidence="2" type="ordered locus">Cycma_0351</name>
</gene>
<dbReference type="STRING" id="880070.Cycma_0351"/>
<comment type="similarity">
    <text evidence="1">Belongs to the ROK (NagC/XylR) family.</text>
</comment>
<dbReference type="KEGG" id="cmr:Cycma_0351"/>
<dbReference type="InterPro" id="IPR043129">
    <property type="entry name" value="ATPase_NBD"/>
</dbReference>